<evidence type="ECO:0008006" key="12">
    <source>
        <dbReference type="Google" id="ProtNLM"/>
    </source>
</evidence>
<evidence type="ECO:0000256" key="1">
    <source>
        <dbReference type="ARBA" id="ARBA00001971"/>
    </source>
</evidence>
<keyword evidence="8" id="KW-0503">Monooxygenase</keyword>
<evidence type="ECO:0000256" key="4">
    <source>
        <dbReference type="ARBA" id="ARBA00022617"/>
    </source>
</evidence>
<comment type="pathway">
    <text evidence="2">Secondary metabolite biosynthesis.</text>
</comment>
<evidence type="ECO:0000256" key="6">
    <source>
        <dbReference type="ARBA" id="ARBA00023002"/>
    </source>
</evidence>
<evidence type="ECO:0000256" key="9">
    <source>
        <dbReference type="SAM" id="Phobius"/>
    </source>
</evidence>
<gene>
    <name evidence="10" type="ORF">QCA50_019331</name>
</gene>
<dbReference type="Gene3D" id="1.10.630.10">
    <property type="entry name" value="Cytochrome P450"/>
    <property type="match status" value="1"/>
</dbReference>
<accession>A0AAW0F992</accession>
<dbReference type="PANTHER" id="PTHR24305:SF166">
    <property type="entry name" value="CYTOCHROME P450 12A4, MITOCHONDRIAL-RELATED"/>
    <property type="match status" value="1"/>
</dbReference>
<dbReference type="PROSITE" id="PS51257">
    <property type="entry name" value="PROKAR_LIPOPROTEIN"/>
    <property type="match status" value="1"/>
</dbReference>
<keyword evidence="4" id="KW-0349">Heme</keyword>
<protein>
    <recommendedName>
        <fullName evidence="12">Cytochrome P450</fullName>
    </recommendedName>
</protein>
<sequence>MRPCPARTIRNSPCPAMGAVSCINPIAVLAEMTISLAVYLVLGAVITGVLCFPPCLIVQNILAASPLDNIPGPKSTSIIKGNMGQLLQRFAWNFIGELGSRYQKIVKITGFFRVGGFSSITSFIGLIVVKDVDFYGLPEWNLEYGVFINPPDDNLTHSKAETCYHVAHKMRDALVVEVGHGPTTVDILNWLSRTALELVGRGVLGCSLDLLDKSGRNEYGDALKAFIPILFENSQIQYFLKYVKHIGTPAFRAAAIDWLPFPQLRRLKEIVIKMDAEARKLYYEKKHNLQLEDATPRVEQDDGNDIFTSLLHANLVASDGDHLMDDELIGQVSLLVLAGTDTTSNALV</sequence>
<reference evidence="10 11" key="1">
    <citation type="submission" date="2022-09" db="EMBL/GenBank/DDBJ databases">
        <authorList>
            <person name="Palmer J.M."/>
        </authorList>
    </citation>
    <scope>NUCLEOTIDE SEQUENCE [LARGE SCALE GENOMIC DNA]</scope>
    <source>
        <strain evidence="10 11">DSM 7382</strain>
    </source>
</reference>
<keyword evidence="5" id="KW-0479">Metal-binding</keyword>
<dbReference type="GO" id="GO:0020037">
    <property type="term" value="F:heme binding"/>
    <property type="evidence" value="ECO:0007669"/>
    <property type="project" value="InterPro"/>
</dbReference>
<evidence type="ECO:0000256" key="7">
    <source>
        <dbReference type="ARBA" id="ARBA00023004"/>
    </source>
</evidence>
<dbReference type="InterPro" id="IPR001128">
    <property type="entry name" value="Cyt_P450"/>
</dbReference>
<dbReference type="GO" id="GO:0004497">
    <property type="term" value="F:monooxygenase activity"/>
    <property type="evidence" value="ECO:0007669"/>
    <property type="project" value="UniProtKB-KW"/>
</dbReference>
<organism evidence="10 11">
    <name type="scientific">Cerrena zonata</name>
    <dbReference type="NCBI Taxonomy" id="2478898"/>
    <lineage>
        <taxon>Eukaryota</taxon>
        <taxon>Fungi</taxon>
        <taxon>Dikarya</taxon>
        <taxon>Basidiomycota</taxon>
        <taxon>Agaricomycotina</taxon>
        <taxon>Agaricomycetes</taxon>
        <taxon>Polyporales</taxon>
        <taxon>Cerrenaceae</taxon>
        <taxon>Cerrena</taxon>
    </lineage>
</organism>
<proteinExistence type="inferred from homology"/>
<comment type="similarity">
    <text evidence="3">Belongs to the cytochrome P450 family.</text>
</comment>
<dbReference type="GO" id="GO:0016705">
    <property type="term" value="F:oxidoreductase activity, acting on paired donors, with incorporation or reduction of molecular oxygen"/>
    <property type="evidence" value="ECO:0007669"/>
    <property type="project" value="InterPro"/>
</dbReference>
<dbReference type="GO" id="GO:0005506">
    <property type="term" value="F:iron ion binding"/>
    <property type="evidence" value="ECO:0007669"/>
    <property type="project" value="InterPro"/>
</dbReference>
<feature type="transmembrane region" description="Helical" evidence="9">
    <location>
        <begin position="36"/>
        <end position="58"/>
    </location>
</feature>
<keyword evidence="9" id="KW-0472">Membrane</keyword>
<keyword evidence="7" id="KW-0408">Iron</keyword>
<dbReference type="PANTHER" id="PTHR24305">
    <property type="entry name" value="CYTOCHROME P450"/>
    <property type="match status" value="1"/>
</dbReference>
<comment type="caution">
    <text evidence="10">The sequence shown here is derived from an EMBL/GenBank/DDBJ whole genome shotgun (WGS) entry which is preliminary data.</text>
</comment>
<evidence type="ECO:0000313" key="10">
    <source>
        <dbReference type="EMBL" id="KAK7677640.1"/>
    </source>
</evidence>
<dbReference type="Proteomes" id="UP001385951">
    <property type="component" value="Unassembled WGS sequence"/>
</dbReference>
<evidence type="ECO:0000313" key="11">
    <source>
        <dbReference type="Proteomes" id="UP001385951"/>
    </source>
</evidence>
<comment type="cofactor">
    <cofactor evidence="1">
        <name>heme</name>
        <dbReference type="ChEBI" id="CHEBI:30413"/>
    </cofactor>
</comment>
<dbReference type="EMBL" id="JASBNA010000084">
    <property type="protein sequence ID" value="KAK7677640.1"/>
    <property type="molecule type" value="Genomic_DNA"/>
</dbReference>
<evidence type="ECO:0000256" key="3">
    <source>
        <dbReference type="ARBA" id="ARBA00010617"/>
    </source>
</evidence>
<keyword evidence="11" id="KW-1185">Reference proteome</keyword>
<evidence type="ECO:0000256" key="5">
    <source>
        <dbReference type="ARBA" id="ARBA00022723"/>
    </source>
</evidence>
<dbReference type="AlphaFoldDB" id="A0AAW0F992"/>
<evidence type="ECO:0000256" key="2">
    <source>
        <dbReference type="ARBA" id="ARBA00005179"/>
    </source>
</evidence>
<dbReference type="InterPro" id="IPR036396">
    <property type="entry name" value="Cyt_P450_sf"/>
</dbReference>
<dbReference type="SUPFAM" id="SSF48264">
    <property type="entry name" value="Cytochrome P450"/>
    <property type="match status" value="1"/>
</dbReference>
<keyword evidence="9" id="KW-1133">Transmembrane helix</keyword>
<keyword evidence="6" id="KW-0560">Oxidoreductase</keyword>
<evidence type="ECO:0000256" key="8">
    <source>
        <dbReference type="ARBA" id="ARBA00023033"/>
    </source>
</evidence>
<dbReference type="Pfam" id="PF00067">
    <property type="entry name" value="p450"/>
    <property type="match status" value="1"/>
</dbReference>
<keyword evidence="9" id="KW-0812">Transmembrane</keyword>
<dbReference type="InterPro" id="IPR050121">
    <property type="entry name" value="Cytochrome_P450_monoxygenase"/>
</dbReference>
<name>A0AAW0F992_9APHY</name>